<protein>
    <submittedName>
        <fullName evidence="3">Predicted dehydrogenase</fullName>
    </submittedName>
</protein>
<dbReference type="SUPFAM" id="SSF55347">
    <property type="entry name" value="Glyceraldehyde-3-phosphate dehydrogenase-like, C-terminal domain"/>
    <property type="match status" value="1"/>
</dbReference>
<dbReference type="GO" id="GO:0000166">
    <property type="term" value="F:nucleotide binding"/>
    <property type="evidence" value="ECO:0007669"/>
    <property type="project" value="InterPro"/>
</dbReference>
<evidence type="ECO:0000313" key="4">
    <source>
        <dbReference type="Proteomes" id="UP000199041"/>
    </source>
</evidence>
<proteinExistence type="predicted"/>
<keyword evidence="4" id="KW-1185">Reference proteome</keyword>
<evidence type="ECO:0000259" key="2">
    <source>
        <dbReference type="Pfam" id="PF19051"/>
    </source>
</evidence>
<dbReference type="InterPro" id="IPR006311">
    <property type="entry name" value="TAT_signal"/>
</dbReference>
<dbReference type="Proteomes" id="UP000199041">
    <property type="component" value="Unassembled WGS sequence"/>
</dbReference>
<dbReference type="OrthoDB" id="726883at2"/>
<accession>A0A1H3YKK3</accession>
<dbReference type="RefSeq" id="WP_091396766.1">
    <property type="nucleotide sequence ID" value="NZ_FNQY01000008.1"/>
</dbReference>
<evidence type="ECO:0000259" key="1">
    <source>
        <dbReference type="Pfam" id="PF01408"/>
    </source>
</evidence>
<reference evidence="3 4" key="1">
    <citation type="submission" date="2016-10" db="EMBL/GenBank/DDBJ databases">
        <authorList>
            <person name="de Groot N.N."/>
        </authorList>
    </citation>
    <scope>NUCLEOTIDE SEQUENCE [LARGE SCALE GENOMIC DNA]</scope>
    <source>
        <strain evidence="3 4">Vu-144</strain>
    </source>
</reference>
<feature type="domain" description="Gfo/Idh/MocA-like oxidoreductase bacterial type C-terminal" evidence="2">
    <location>
        <begin position="200"/>
        <end position="291"/>
    </location>
</feature>
<evidence type="ECO:0000313" key="3">
    <source>
        <dbReference type="EMBL" id="SEA11967.1"/>
    </source>
</evidence>
<dbReference type="SUPFAM" id="SSF51735">
    <property type="entry name" value="NAD(P)-binding Rossmann-fold domains"/>
    <property type="match status" value="1"/>
</dbReference>
<dbReference type="PROSITE" id="PS51318">
    <property type="entry name" value="TAT"/>
    <property type="match status" value="1"/>
</dbReference>
<dbReference type="PANTHER" id="PTHR43818:SF5">
    <property type="entry name" value="OXIDOREDUCTASE FAMILY PROTEIN"/>
    <property type="match status" value="1"/>
</dbReference>
<name>A0A1H3YKK3_9BACT</name>
<sequence>MTNHSRRTFIKNGSLLAAGAGVAALMPGGLMAARRKIAASDKIRVAAIGVNGMGFSDLNSILKNPDVEVKSIVDVDERVLSKRASELAAQGHKVTTLTDYRKVLEDKDIDAVIIGTPDHWHAKMMVDASSAGKHIYCEKPTGHSIAECQAMMAAQKRYGNVVQVGQWQRSQKHFQDAVDFVHSGKLGKVRLVKTWAYIGWKDSIPVEPDSPVPPGVHYDQWLGPATKRPFNINRFHFSFRWFYDYAGGLMTDWGVHMIDYAMLGMKAKDRFPLAISAIGGKTGYPDDAQQWPDTMSAIYDFGDFNMVWEQAMGIGGGPYGRGHGVAFIGNNGTLVLDRSGWEVIAEKKSKGPLMEAVPMQKSVDNGLDLHTKNFVEVIKSRNLADLKTPIQDGCQVAMNCCMGNIAQRVSKTIHWDSKALQFTDKESNGYLKSEYHNGISFPKV</sequence>
<organism evidence="3 4">
    <name type="scientific">Arachidicoccus rhizosphaerae</name>
    <dbReference type="NCBI Taxonomy" id="551991"/>
    <lineage>
        <taxon>Bacteria</taxon>
        <taxon>Pseudomonadati</taxon>
        <taxon>Bacteroidota</taxon>
        <taxon>Chitinophagia</taxon>
        <taxon>Chitinophagales</taxon>
        <taxon>Chitinophagaceae</taxon>
        <taxon>Arachidicoccus</taxon>
    </lineage>
</organism>
<dbReference type="Gene3D" id="3.30.360.10">
    <property type="entry name" value="Dihydrodipicolinate Reductase, domain 2"/>
    <property type="match status" value="1"/>
</dbReference>
<feature type="domain" description="Gfo/Idh/MocA-like oxidoreductase N-terminal" evidence="1">
    <location>
        <begin position="43"/>
        <end position="165"/>
    </location>
</feature>
<dbReference type="InterPro" id="IPR050463">
    <property type="entry name" value="Gfo/Idh/MocA_oxidrdct_glycsds"/>
</dbReference>
<dbReference type="InterPro" id="IPR043906">
    <property type="entry name" value="Gfo/Idh/MocA_OxRdtase_bact_C"/>
</dbReference>
<dbReference type="InterPro" id="IPR036291">
    <property type="entry name" value="NAD(P)-bd_dom_sf"/>
</dbReference>
<dbReference type="Pfam" id="PF01408">
    <property type="entry name" value="GFO_IDH_MocA"/>
    <property type="match status" value="1"/>
</dbReference>
<dbReference type="STRING" id="551991.SAMN05192529_108137"/>
<dbReference type="Gene3D" id="3.40.50.720">
    <property type="entry name" value="NAD(P)-binding Rossmann-like Domain"/>
    <property type="match status" value="1"/>
</dbReference>
<dbReference type="Pfam" id="PF19051">
    <property type="entry name" value="GFO_IDH_MocA_C2"/>
    <property type="match status" value="1"/>
</dbReference>
<dbReference type="EMBL" id="FNQY01000008">
    <property type="protein sequence ID" value="SEA11967.1"/>
    <property type="molecule type" value="Genomic_DNA"/>
</dbReference>
<dbReference type="InterPro" id="IPR000683">
    <property type="entry name" value="Gfo/Idh/MocA-like_OxRdtase_N"/>
</dbReference>
<gene>
    <name evidence="3" type="ORF">SAMN05192529_108137</name>
</gene>
<dbReference type="PANTHER" id="PTHR43818">
    <property type="entry name" value="BCDNA.GH03377"/>
    <property type="match status" value="1"/>
</dbReference>
<dbReference type="AlphaFoldDB" id="A0A1H3YKK3"/>